<dbReference type="Gene3D" id="3.40.50.720">
    <property type="entry name" value="NAD(P)-binding Rossmann-like Domain"/>
    <property type="match status" value="1"/>
</dbReference>
<organism evidence="4 5">
    <name type="scientific">SAR92 clade bacterium H455</name>
    <dbReference type="NCBI Taxonomy" id="2974818"/>
    <lineage>
        <taxon>Bacteria</taxon>
        <taxon>Pseudomonadati</taxon>
        <taxon>Pseudomonadota</taxon>
        <taxon>Gammaproteobacteria</taxon>
        <taxon>Cellvibrionales</taxon>
        <taxon>Porticoccaceae</taxon>
        <taxon>SAR92 clade</taxon>
    </lineage>
</organism>
<dbReference type="PROSITE" id="PS00061">
    <property type="entry name" value="ADH_SHORT"/>
    <property type="match status" value="1"/>
</dbReference>
<dbReference type="Pfam" id="PF00106">
    <property type="entry name" value="adh_short"/>
    <property type="match status" value="1"/>
</dbReference>
<evidence type="ECO:0000256" key="1">
    <source>
        <dbReference type="ARBA" id="ARBA00006484"/>
    </source>
</evidence>
<evidence type="ECO:0000313" key="4">
    <source>
        <dbReference type="EMBL" id="UVW36276.1"/>
    </source>
</evidence>
<reference evidence="4" key="1">
    <citation type="submission" date="2022-08" db="EMBL/GenBank/DDBJ databases">
        <title>Catabolic pathway analysis in culturable SAR92 clade bacteria reveals their overlooked roles in DMSP degradation in coastal seas.</title>
        <authorList>
            <person name="He X."/>
            <person name="Zhang X."/>
            <person name="Zhang Y."/>
        </authorList>
    </citation>
    <scope>NUCLEOTIDE SEQUENCE</scope>
    <source>
        <strain evidence="4">H455</strain>
    </source>
</reference>
<comment type="similarity">
    <text evidence="1 3">Belongs to the short-chain dehydrogenases/reductases (SDR) family.</text>
</comment>
<accession>A0ABY5TT41</accession>
<dbReference type="InterPro" id="IPR036291">
    <property type="entry name" value="NAD(P)-bd_dom_sf"/>
</dbReference>
<evidence type="ECO:0000256" key="2">
    <source>
        <dbReference type="ARBA" id="ARBA00023002"/>
    </source>
</evidence>
<protein>
    <submittedName>
        <fullName evidence="4">SDR family NAD(P)-dependent oxidoreductase</fullName>
    </submittedName>
</protein>
<dbReference type="PANTHER" id="PTHR44196">
    <property type="entry name" value="DEHYDROGENASE/REDUCTASE SDR FAMILY MEMBER 7B"/>
    <property type="match status" value="1"/>
</dbReference>
<dbReference type="EMBL" id="CP103416">
    <property type="protein sequence ID" value="UVW36276.1"/>
    <property type="molecule type" value="Genomic_DNA"/>
</dbReference>
<evidence type="ECO:0000256" key="3">
    <source>
        <dbReference type="RuleBase" id="RU000363"/>
    </source>
</evidence>
<keyword evidence="2" id="KW-0560">Oxidoreductase</keyword>
<gene>
    <name evidence="4" type="ORF">NYF23_06625</name>
</gene>
<dbReference type="InterPro" id="IPR002347">
    <property type="entry name" value="SDR_fam"/>
</dbReference>
<dbReference type="Proteomes" id="UP001059934">
    <property type="component" value="Chromosome"/>
</dbReference>
<dbReference type="PRINTS" id="PR00081">
    <property type="entry name" value="GDHRDH"/>
</dbReference>
<dbReference type="SUPFAM" id="SSF51735">
    <property type="entry name" value="NAD(P)-binding Rossmann-fold domains"/>
    <property type="match status" value="1"/>
</dbReference>
<dbReference type="PROSITE" id="PS51257">
    <property type="entry name" value="PROKAR_LIPOPROTEIN"/>
    <property type="match status" value="1"/>
</dbReference>
<dbReference type="PANTHER" id="PTHR44196:SF1">
    <property type="entry name" value="DEHYDROGENASE_REDUCTASE SDR FAMILY MEMBER 7B"/>
    <property type="match status" value="1"/>
</dbReference>
<name>A0ABY5TT41_9GAMM</name>
<dbReference type="InterPro" id="IPR020904">
    <property type="entry name" value="Sc_DH/Rdtase_CS"/>
</dbReference>
<evidence type="ECO:0000313" key="5">
    <source>
        <dbReference type="Proteomes" id="UP001059934"/>
    </source>
</evidence>
<dbReference type="PRINTS" id="PR00080">
    <property type="entry name" value="SDRFAMILY"/>
</dbReference>
<proteinExistence type="inferred from homology"/>
<keyword evidence="5" id="KW-1185">Reference proteome</keyword>
<sequence>MIKSFENKTVIITGASAGVGAACARLFAGHKAKLVLVARGEAALNTIADELRPQCEVLTVVMNVASNEDCLTLLEKAEAAFGAVHVIINNAGMHARGDLSTISPMDVAAMVDINMRAPLLLSCAAIPYLQRAGEGAIVNVGSLAGRAPLQGAATYSATKAGLRAFSYALADELRDSGISVGSVSPGPIDTGFIMDEIDAVEDIVFSQPMSTAEQVAAGILAVASGDEIEVVLPASSAKLTHISYLFPKLRRRLRPKLYAQGRKNKEKYRNRQAIK</sequence>
<dbReference type="CDD" id="cd05233">
    <property type="entry name" value="SDR_c"/>
    <property type="match status" value="1"/>
</dbReference>